<feature type="transmembrane region" description="Helical" evidence="2">
    <location>
        <begin position="490"/>
        <end position="509"/>
    </location>
</feature>
<evidence type="ECO:0000256" key="2">
    <source>
        <dbReference type="SAM" id="Phobius"/>
    </source>
</evidence>
<keyword evidence="5" id="KW-1185">Reference proteome</keyword>
<gene>
    <name evidence="4" type="ORF">A1O3_02115</name>
</gene>
<feature type="transmembrane region" description="Helical" evidence="2">
    <location>
        <begin position="203"/>
        <end position="222"/>
    </location>
</feature>
<dbReference type="GeneID" id="19166248"/>
<feature type="transmembrane region" description="Helical" evidence="2">
    <location>
        <begin position="151"/>
        <end position="174"/>
    </location>
</feature>
<feature type="region of interest" description="Disordered" evidence="1">
    <location>
        <begin position="356"/>
        <end position="389"/>
    </location>
</feature>
<feature type="transmembrane region" description="Helical" evidence="2">
    <location>
        <begin position="452"/>
        <end position="469"/>
    </location>
</feature>
<feature type="transmembrane region" description="Helical" evidence="2">
    <location>
        <begin position="331"/>
        <end position="347"/>
    </location>
</feature>
<organism evidence="4 5">
    <name type="scientific">Capronia epimyces CBS 606.96</name>
    <dbReference type="NCBI Taxonomy" id="1182542"/>
    <lineage>
        <taxon>Eukaryota</taxon>
        <taxon>Fungi</taxon>
        <taxon>Dikarya</taxon>
        <taxon>Ascomycota</taxon>
        <taxon>Pezizomycotina</taxon>
        <taxon>Eurotiomycetes</taxon>
        <taxon>Chaetothyriomycetidae</taxon>
        <taxon>Chaetothyriales</taxon>
        <taxon>Herpotrichiellaceae</taxon>
        <taxon>Capronia</taxon>
    </lineage>
</organism>
<name>W9YIH0_9EURO</name>
<dbReference type="OrthoDB" id="5819582at2759"/>
<reference evidence="4 5" key="1">
    <citation type="submission" date="2013-03" db="EMBL/GenBank/DDBJ databases">
        <title>The Genome Sequence of Capronia epimyces CBS 606.96.</title>
        <authorList>
            <consortium name="The Broad Institute Genomics Platform"/>
            <person name="Cuomo C."/>
            <person name="de Hoog S."/>
            <person name="Gorbushina A."/>
            <person name="Walker B."/>
            <person name="Young S.K."/>
            <person name="Zeng Q."/>
            <person name="Gargeya S."/>
            <person name="Fitzgerald M."/>
            <person name="Haas B."/>
            <person name="Abouelleil A."/>
            <person name="Allen A.W."/>
            <person name="Alvarado L."/>
            <person name="Arachchi H.M."/>
            <person name="Berlin A.M."/>
            <person name="Chapman S.B."/>
            <person name="Gainer-Dewar J."/>
            <person name="Goldberg J."/>
            <person name="Griggs A."/>
            <person name="Gujja S."/>
            <person name="Hansen M."/>
            <person name="Howarth C."/>
            <person name="Imamovic A."/>
            <person name="Ireland A."/>
            <person name="Larimer J."/>
            <person name="McCowan C."/>
            <person name="Murphy C."/>
            <person name="Pearson M."/>
            <person name="Poon T.W."/>
            <person name="Priest M."/>
            <person name="Roberts A."/>
            <person name="Saif S."/>
            <person name="Shea T."/>
            <person name="Sisk P."/>
            <person name="Sykes S."/>
            <person name="Wortman J."/>
            <person name="Nusbaum C."/>
            <person name="Birren B."/>
        </authorList>
    </citation>
    <scope>NUCLEOTIDE SEQUENCE [LARGE SCALE GENOMIC DNA]</scope>
    <source>
        <strain evidence="4 5">CBS 606.96</strain>
    </source>
</reference>
<sequence>MKPEDDQHPLEPLIINHLKEAPDSASGANASHANNDDHVHVTVENNQLSLRQAPRRILFKTLSLMRPGHASRIGKRIAYCFVPQLLRSNIWDDAAPKPKHFSTSYLNGLRGITSVKVFTFHYTFAFSDFGFQPWGTDDRHRYFLELPIIRYFYAGFTAHIFFGLAGYLTTLRLFQLIDKHDQASRSQVLVNVSGALFRRAFRLYLPTLIVTLITAHYIYFGLYESNRPFLLDHAKLFPGEWNEPKPEQFATYYGQLHNWAREMFDLTNIFAPGAVYPYHDQHLWSILAEMKGSLFLYVVVIATAQCHRQIRLISLCVMTVMFFLWNHWEIWVYLLGAIVAQIDLFLTEREQDRKMTLTPDRLPPSPPRSPAPEEKRAETWDGSDSSSSPRRFFRSLASISIFRNFHSILRAFGFIVAFYLLSYPIDGSRDYAPGYMTLNRLIPEWMDRKDKFYPNFGTALLLLLLARSDPVKSTWRRILNSDIPQYLGRISFALYLVHGPLLHAVGYMIPHRIWWSMGTEGVDTTNGPWIFAILVGWSISLAVSLWAADVWTREVESRCVKAVKKLEELCFVKK</sequence>
<feature type="domain" description="Acyltransferase 3" evidence="3">
    <location>
        <begin position="105"/>
        <end position="546"/>
    </location>
</feature>
<evidence type="ECO:0000313" key="5">
    <source>
        <dbReference type="Proteomes" id="UP000019478"/>
    </source>
</evidence>
<protein>
    <recommendedName>
        <fullName evidence="3">Acyltransferase 3 domain-containing protein</fullName>
    </recommendedName>
</protein>
<feature type="transmembrane region" description="Helical" evidence="2">
    <location>
        <begin position="408"/>
        <end position="425"/>
    </location>
</feature>
<feature type="compositionally biased region" description="Pro residues" evidence="1">
    <location>
        <begin position="361"/>
        <end position="370"/>
    </location>
</feature>
<keyword evidence="2" id="KW-0812">Transmembrane</keyword>
<feature type="transmembrane region" description="Helical" evidence="2">
    <location>
        <begin position="282"/>
        <end position="302"/>
    </location>
</feature>
<dbReference type="InterPro" id="IPR050879">
    <property type="entry name" value="Acyltransferase_3"/>
</dbReference>
<dbReference type="Proteomes" id="UP000019478">
    <property type="component" value="Unassembled WGS sequence"/>
</dbReference>
<dbReference type="AlphaFoldDB" id="W9YIH0"/>
<evidence type="ECO:0000256" key="1">
    <source>
        <dbReference type="SAM" id="MobiDB-lite"/>
    </source>
</evidence>
<evidence type="ECO:0000259" key="3">
    <source>
        <dbReference type="Pfam" id="PF01757"/>
    </source>
</evidence>
<keyword evidence="2" id="KW-1133">Transmembrane helix</keyword>
<accession>W9YIH0</accession>
<feature type="transmembrane region" description="Helical" evidence="2">
    <location>
        <begin position="309"/>
        <end position="325"/>
    </location>
</feature>
<dbReference type="RefSeq" id="XP_007730448.1">
    <property type="nucleotide sequence ID" value="XM_007732258.1"/>
</dbReference>
<dbReference type="PANTHER" id="PTHR23028:SF134">
    <property type="entry name" value="PUTATIVE (AFU_ORTHOLOGUE AFUA_4G08520)-RELATED"/>
    <property type="match status" value="1"/>
</dbReference>
<feature type="transmembrane region" description="Helical" evidence="2">
    <location>
        <begin position="529"/>
        <end position="548"/>
    </location>
</feature>
<dbReference type="InterPro" id="IPR002656">
    <property type="entry name" value="Acyl_transf_3_dom"/>
</dbReference>
<dbReference type="GO" id="GO:0016747">
    <property type="term" value="F:acyltransferase activity, transferring groups other than amino-acyl groups"/>
    <property type="evidence" value="ECO:0007669"/>
    <property type="project" value="InterPro"/>
</dbReference>
<dbReference type="PANTHER" id="PTHR23028">
    <property type="entry name" value="ACETYLTRANSFERASE"/>
    <property type="match status" value="1"/>
</dbReference>
<evidence type="ECO:0000313" key="4">
    <source>
        <dbReference type="EMBL" id="EXJ89051.1"/>
    </source>
</evidence>
<dbReference type="Pfam" id="PF01757">
    <property type="entry name" value="Acyl_transf_3"/>
    <property type="match status" value="1"/>
</dbReference>
<dbReference type="HOGENOM" id="CLU_005679_13_5_1"/>
<proteinExistence type="predicted"/>
<dbReference type="eggNOG" id="ENOG502RYMZ">
    <property type="taxonomic scope" value="Eukaryota"/>
</dbReference>
<keyword evidence="2" id="KW-0472">Membrane</keyword>
<comment type="caution">
    <text evidence="4">The sequence shown here is derived from an EMBL/GenBank/DDBJ whole genome shotgun (WGS) entry which is preliminary data.</text>
</comment>
<dbReference type="EMBL" id="AMGY01000002">
    <property type="protein sequence ID" value="EXJ89051.1"/>
    <property type="molecule type" value="Genomic_DNA"/>
</dbReference>